<organism evidence="3 4">
    <name type="scientific">Gigaspora margarita</name>
    <dbReference type="NCBI Taxonomy" id="4874"/>
    <lineage>
        <taxon>Eukaryota</taxon>
        <taxon>Fungi</taxon>
        <taxon>Fungi incertae sedis</taxon>
        <taxon>Mucoromycota</taxon>
        <taxon>Glomeromycotina</taxon>
        <taxon>Glomeromycetes</taxon>
        <taxon>Diversisporales</taxon>
        <taxon>Gigasporaceae</taxon>
        <taxon>Gigaspora</taxon>
    </lineage>
</organism>
<dbReference type="AlphaFoldDB" id="A0A8H4B476"/>
<gene>
    <name evidence="3" type="ORF">F8M41_008530</name>
</gene>
<proteinExistence type="predicted"/>
<feature type="compositionally biased region" description="Polar residues" evidence="1">
    <location>
        <begin position="120"/>
        <end position="129"/>
    </location>
</feature>
<protein>
    <submittedName>
        <fullName evidence="3">Uncharacterized protein</fullName>
    </submittedName>
</protein>
<name>A0A8H4B476_GIGMA</name>
<feature type="region of interest" description="Disordered" evidence="1">
    <location>
        <begin position="109"/>
        <end position="129"/>
    </location>
</feature>
<dbReference type="Proteomes" id="UP000439903">
    <property type="component" value="Unassembled WGS sequence"/>
</dbReference>
<reference evidence="3 4" key="1">
    <citation type="journal article" date="2019" name="Environ. Microbiol.">
        <title>At the nexus of three kingdoms: the genome of the mycorrhizal fungus Gigaspora margarita provides insights into plant, endobacterial and fungal interactions.</title>
        <authorList>
            <person name="Venice F."/>
            <person name="Ghignone S."/>
            <person name="Salvioli di Fossalunga A."/>
            <person name="Amselem J."/>
            <person name="Novero M."/>
            <person name="Xianan X."/>
            <person name="Sedzielewska Toro K."/>
            <person name="Morin E."/>
            <person name="Lipzen A."/>
            <person name="Grigoriev I.V."/>
            <person name="Henrissat B."/>
            <person name="Martin F.M."/>
            <person name="Bonfante P."/>
        </authorList>
    </citation>
    <scope>NUCLEOTIDE SEQUENCE [LARGE SCALE GENOMIC DNA]</scope>
    <source>
        <strain evidence="3 4">BEG34</strain>
    </source>
</reference>
<keyword evidence="2" id="KW-0472">Membrane</keyword>
<keyword evidence="2" id="KW-0812">Transmembrane</keyword>
<evidence type="ECO:0000256" key="1">
    <source>
        <dbReference type="SAM" id="MobiDB-lite"/>
    </source>
</evidence>
<evidence type="ECO:0000256" key="2">
    <source>
        <dbReference type="SAM" id="Phobius"/>
    </source>
</evidence>
<dbReference type="EMBL" id="WTPW01000020">
    <property type="protein sequence ID" value="KAF0558609.1"/>
    <property type="molecule type" value="Genomic_DNA"/>
</dbReference>
<evidence type="ECO:0000313" key="4">
    <source>
        <dbReference type="Proteomes" id="UP000439903"/>
    </source>
</evidence>
<keyword evidence="2" id="KW-1133">Transmembrane helix</keyword>
<comment type="caution">
    <text evidence="3">The sequence shown here is derived from an EMBL/GenBank/DDBJ whole genome shotgun (WGS) entry which is preliminary data.</text>
</comment>
<keyword evidence="4" id="KW-1185">Reference proteome</keyword>
<feature type="transmembrane region" description="Helical" evidence="2">
    <location>
        <begin position="6"/>
        <end position="26"/>
    </location>
</feature>
<sequence length="164" mass="18550">MSITYLFFLNISFDNFFFFTLLKYFFQYIFSLYNVKTIEKTTKKPLKCNTSECQQQEPLIVIKPLTDPLPLSETLSSTGLHQTGTFTTPNSPIQSALHSPIRSLLHTPAQSSPLARPSTPVHSTTSPKKSTFIRKINKAQICTNLQPWKILTNFAITCDSVVQT</sequence>
<accession>A0A8H4B476</accession>
<evidence type="ECO:0000313" key="3">
    <source>
        <dbReference type="EMBL" id="KAF0558609.1"/>
    </source>
</evidence>